<feature type="transmembrane region" description="Helical" evidence="1">
    <location>
        <begin position="49"/>
        <end position="65"/>
    </location>
</feature>
<keyword evidence="1" id="KW-0812">Transmembrane</keyword>
<dbReference type="EMBL" id="CP102480">
    <property type="protein sequence ID" value="UUX49605.1"/>
    <property type="molecule type" value="Genomic_DNA"/>
</dbReference>
<protein>
    <submittedName>
        <fullName evidence="3">DMT family transporter</fullName>
    </submittedName>
</protein>
<dbReference type="PANTHER" id="PTHR22911:SF103">
    <property type="entry name" value="BLR2811 PROTEIN"/>
    <property type="match status" value="1"/>
</dbReference>
<evidence type="ECO:0000313" key="4">
    <source>
        <dbReference type="Proteomes" id="UP001060336"/>
    </source>
</evidence>
<feature type="domain" description="EamA" evidence="2">
    <location>
        <begin position="166"/>
        <end position="283"/>
    </location>
</feature>
<gene>
    <name evidence="3" type="ORF">NUH88_19665</name>
</gene>
<evidence type="ECO:0000256" key="1">
    <source>
        <dbReference type="SAM" id="Phobius"/>
    </source>
</evidence>
<evidence type="ECO:0000259" key="2">
    <source>
        <dbReference type="Pfam" id="PF00892"/>
    </source>
</evidence>
<reference evidence="3" key="1">
    <citation type="submission" date="2022-08" db="EMBL/GenBank/DDBJ databases">
        <title>Nisaea acidiphila sp. nov., isolated from a marine algal debris and emended description of the genus Nisaea Urios et al. 2008.</title>
        <authorList>
            <person name="Kwon K."/>
        </authorList>
    </citation>
    <scope>NUCLEOTIDE SEQUENCE</scope>
    <source>
        <strain evidence="3">MEBiC11861</strain>
    </source>
</reference>
<feature type="domain" description="EamA" evidence="2">
    <location>
        <begin position="18"/>
        <end position="149"/>
    </location>
</feature>
<keyword evidence="4" id="KW-1185">Reference proteome</keyword>
<dbReference type="Proteomes" id="UP001060336">
    <property type="component" value="Chromosome"/>
</dbReference>
<feature type="transmembrane region" description="Helical" evidence="1">
    <location>
        <begin position="216"/>
        <end position="237"/>
    </location>
</feature>
<feature type="transmembrane region" description="Helical" evidence="1">
    <location>
        <begin position="189"/>
        <end position="210"/>
    </location>
</feature>
<feature type="transmembrane region" description="Helical" evidence="1">
    <location>
        <begin position="271"/>
        <end position="288"/>
    </location>
</feature>
<dbReference type="RefSeq" id="WP_257768365.1">
    <property type="nucleotide sequence ID" value="NZ_CP102480.1"/>
</dbReference>
<proteinExistence type="predicted"/>
<dbReference type="InterPro" id="IPR000620">
    <property type="entry name" value="EamA_dom"/>
</dbReference>
<dbReference type="SUPFAM" id="SSF103481">
    <property type="entry name" value="Multidrug resistance efflux transporter EmrE"/>
    <property type="match status" value="2"/>
</dbReference>
<feature type="transmembrane region" description="Helical" evidence="1">
    <location>
        <begin position="249"/>
        <end position="265"/>
    </location>
</feature>
<name>A0A9J7AW00_9PROT</name>
<feature type="transmembrane region" description="Helical" evidence="1">
    <location>
        <begin position="77"/>
        <end position="99"/>
    </location>
</feature>
<feature type="transmembrane region" description="Helical" evidence="1">
    <location>
        <begin position="159"/>
        <end position="177"/>
    </location>
</feature>
<dbReference type="Gene3D" id="1.10.3730.20">
    <property type="match status" value="1"/>
</dbReference>
<organism evidence="3 4">
    <name type="scientific">Nisaea acidiphila</name>
    <dbReference type="NCBI Taxonomy" id="1862145"/>
    <lineage>
        <taxon>Bacteria</taxon>
        <taxon>Pseudomonadati</taxon>
        <taxon>Pseudomonadota</taxon>
        <taxon>Alphaproteobacteria</taxon>
        <taxon>Rhodospirillales</taxon>
        <taxon>Thalassobaculaceae</taxon>
        <taxon>Nisaea</taxon>
    </lineage>
</organism>
<sequence>MTKDRFGARDDAEGTRAGIGIMFAVTFAFSVMDTLTKMASQIYPAPQILWIRYMVFAGVTVADGLRRRGRYLFVSRAFVLQLTRGFLLSGEILVFIIALRHLPLADVQAIAAAGPLITTALSVPVLREQVGIRRWTAIGVGAVGVMIIIRPGFAAFDPMLLVPLFGISLYALYQVLTRRAARYDDAGTTVLYTGVTGLFAMTCVGPFFWITPDWQGLALMAGIGVIGLTGHGLLIKALSLAPASVLQPLNYLMLPWAVLWGYLIYDDLPDLATVIGAAIVVASGIYTFHRERVVRSVT</sequence>
<evidence type="ECO:0000313" key="3">
    <source>
        <dbReference type="EMBL" id="UUX49605.1"/>
    </source>
</evidence>
<keyword evidence="1" id="KW-0472">Membrane</keyword>
<dbReference type="GO" id="GO:0016020">
    <property type="term" value="C:membrane"/>
    <property type="evidence" value="ECO:0007669"/>
    <property type="project" value="InterPro"/>
</dbReference>
<dbReference type="AlphaFoldDB" id="A0A9J7AW00"/>
<dbReference type="KEGG" id="naci:NUH88_19665"/>
<feature type="transmembrane region" description="Helical" evidence="1">
    <location>
        <begin position="21"/>
        <end position="43"/>
    </location>
</feature>
<dbReference type="PANTHER" id="PTHR22911">
    <property type="entry name" value="ACYL-MALONYL CONDENSING ENZYME-RELATED"/>
    <property type="match status" value="1"/>
</dbReference>
<dbReference type="Pfam" id="PF00892">
    <property type="entry name" value="EamA"/>
    <property type="match status" value="2"/>
</dbReference>
<keyword evidence="1" id="KW-1133">Transmembrane helix</keyword>
<feature type="transmembrane region" description="Helical" evidence="1">
    <location>
        <begin position="135"/>
        <end position="153"/>
    </location>
</feature>
<feature type="transmembrane region" description="Helical" evidence="1">
    <location>
        <begin position="105"/>
        <end position="123"/>
    </location>
</feature>
<dbReference type="InterPro" id="IPR037185">
    <property type="entry name" value="EmrE-like"/>
</dbReference>
<accession>A0A9J7AW00</accession>